<dbReference type="InterPro" id="IPR005178">
    <property type="entry name" value="Ostalpha/TMEM184C"/>
</dbReference>
<feature type="transmembrane region" description="Helical" evidence="5">
    <location>
        <begin position="262"/>
        <end position="283"/>
    </location>
</feature>
<keyword evidence="4 5" id="KW-0472">Membrane</keyword>
<comment type="caution">
    <text evidence="6">The sequence shown here is derived from an EMBL/GenBank/DDBJ whole genome shotgun (WGS) entry which is preliminary data.</text>
</comment>
<evidence type="ECO:0000313" key="7">
    <source>
        <dbReference type="Proteomes" id="UP000664132"/>
    </source>
</evidence>
<evidence type="ECO:0000256" key="4">
    <source>
        <dbReference type="ARBA" id="ARBA00023136"/>
    </source>
</evidence>
<feature type="transmembrane region" description="Helical" evidence="5">
    <location>
        <begin position="78"/>
        <end position="100"/>
    </location>
</feature>
<dbReference type="PANTHER" id="PTHR23423">
    <property type="entry name" value="ORGANIC SOLUTE TRANSPORTER-RELATED"/>
    <property type="match status" value="1"/>
</dbReference>
<reference evidence="6" key="1">
    <citation type="submission" date="2021-02" db="EMBL/GenBank/DDBJ databases">
        <title>Genome sequence Cadophora malorum strain M34.</title>
        <authorList>
            <person name="Stefanovic E."/>
            <person name="Vu D."/>
            <person name="Scully C."/>
            <person name="Dijksterhuis J."/>
            <person name="Roader J."/>
            <person name="Houbraken J."/>
        </authorList>
    </citation>
    <scope>NUCLEOTIDE SEQUENCE</scope>
    <source>
        <strain evidence="6">M34</strain>
    </source>
</reference>
<dbReference type="OrthoDB" id="5348404at2759"/>
<comment type="subcellular location">
    <subcellularLocation>
        <location evidence="1">Membrane</location>
        <topology evidence="1">Multi-pass membrane protein</topology>
    </subcellularLocation>
</comment>
<feature type="transmembrane region" description="Helical" evidence="5">
    <location>
        <begin position="143"/>
        <end position="163"/>
    </location>
</feature>
<name>A0A8H7TLH0_9HELO</name>
<proteinExistence type="predicted"/>
<dbReference type="Pfam" id="PF03619">
    <property type="entry name" value="Solute_trans_a"/>
    <property type="match status" value="1"/>
</dbReference>
<dbReference type="EMBL" id="JAFJYH010000072">
    <property type="protein sequence ID" value="KAG4421053.1"/>
    <property type="molecule type" value="Genomic_DNA"/>
</dbReference>
<evidence type="ECO:0000256" key="5">
    <source>
        <dbReference type="SAM" id="Phobius"/>
    </source>
</evidence>
<keyword evidence="3 5" id="KW-1133">Transmembrane helix</keyword>
<evidence type="ECO:0000256" key="1">
    <source>
        <dbReference type="ARBA" id="ARBA00004141"/>
    </source>
</evidence>
<feature type="transmembrane region" description="Helical" evidence="5">
    <location>
        <begin position="106"/>
        <end position="123"/>
    </location>
</feature>
<feature type="transmembrane region" description="Helical" evidence="5">
    <location>
        <begin position="37"/>
        <end position="58"/>
    </location>
</feature>
<keyword evidence="2 5" id="KW-0812">Transmembrane</keyword>
<organism evidence="6 7">
    <name type="scientific">Cadophora malorum</name>
    <dbReference type="NCBI Taxonomy" id="108018"/>
    <lineage>
        <taxon>Eukaryota</taxon>
        <taxon>Fungi</taxon>
        <taxon>Dikarya</taxon>
        <taxon>Ascomycota</taxon>
        <taxon>Pezizomycotina</taxon>
        <taxon>Leotiomycetes</taxon>
        <taxon>Helotiales</taxon>
        <taxon>Ploettnerulaceae</taxon>
        <taxon>Cadophora</taxon>
    </lineage>
</organism>
<evidence type="ECO:0000256" key="2">
    <source>
        <dbReference type="ARBA" id="ARBA00022692"/>
    </source>
</evidence>
<dbReference type="Proteomes" id="UP000664132">
    <property type="component" value="Unassembled WGS sequence"/>
</dbReference>
<keyword evidence="7" id="KW-1185">Reference proteome</keyword>
<accession>A0A8H7TLH0</accession>
<dbReference type="SMART" id="SM01417">
    <property type="entry name" value="Solute_trans_a"/>
    <property type="match status" value="1"/>
</dbReference>
<dbReference type="GO" id="GO:0016020">
    <property type="term" value="C:membrane"/>
    <property type="evidence" value="ECO:0007669"/>
    <property type="project" value="UniProtKB-SubCell"/>
</dbReference>
<feature type="transmembrane region" description="Helical" evidence="5">
    <location>
        <begin position="223"/>
        <end position="242"/>
    </location>
</feature>
<feature type="transmembrane region" description="Helical" evidence="5">
    <location>
        <begin position="183"/>
        <end position="203"/>
    </location>
</feature>
<evidence type="ECO:0008006" key="8">
    <source>
        <dbReference type="Google" id="ProtNLM"/>
    </source>
</evidence>
<gene>
    <name evidence="6" type="ORF">IFR04_005816</name>
</gene>
<sequence length="379" mass="42178">MGIFHDDNSTHNHTCPTPQYTDVEQVSIVGNITFHQLIVIISGASLAFSCLVSFFLIFRHATHYSIPKEQKQIIRIVFMIPVFTACSLLSVAFNDAALYIKPIDDLYEAFALASFFLLLCAFVEENDVERQAFFTASGTTKHFMAATFGAFQFPVVMLILLVVTEVTEATGVYCATSNKPYFAHIWVTVITLLSTIIAIMSILKFYKALKPRINHRKPLSKLVAFKGIVFLNFIQNAIFSFLQSSNDLKPTKHYTFHDLSVGIPNLLLSLEMVIFSILFLYIYRTGEYCFKKGAAAVPLGHGGYQGGLLGLRAYGDALNITDVLRGIASVPVAFSSRESGGNNQEQWPAYSQYESLGMISQPQQEYHVPEGNLSYGNGH</sequence>
<evidence type="ECO:0000256" key="3">
    <source>
        <dbReference type="ARBA" id="ARBA00022989"/>
    </source>
</evidence>
<evidence type="ECO:0000313" key="6">
    <source>
        <dbReference type="EMBL" id="KAG4421053.1"/>
    </source>
</evidence>
<dbReference type="AlphaFoldDB" id="A0A8H7TLH0"/>
<protein>
    <recommendedName>
        <fullName evidence="8">DUF300-domain-containing protein</fullName>
    </recommendedName>
</protein>